<proteinExistence type="predicted"/>
<keyword evidence="2" id="KW-0687">Ribonucleoprotein</keyword>
<evidence type="ECO:0000313" key="2">
    <source>
        <dbReference type="EMBL" id="KAK1880995.1"/>
    </source>
</evidence>
<name>A0AAD9BBZ1_DISEL</name>
<evidence type="ECO:0000313" key="3">
    <source>
        <dbReference type="Proteomes" id="UP001228049"/>
    </source>
</evidence>
<dbReference type="Proteomes" id="UP001228049">
    <property type="component" value="Unassembled WGS sequence"/>
</dbReference>
<accession>A0AAD9BBZ1</accession>
<dbReference type="EMBL" id="JASDAP010000025">
    <property type="protein sequence ID" value="KAK1880995.1"/>
    <property type="molecule type" value="Genomic_DNA"/>
</dbReference>
<dbReference type="AlphaFoldDB" id="A0AAD9BBZ1"/>
<organism evidence="2 3">
    <name type="scientific">Dissostichus eleginoides</name>
    <name type="common">Patagonian toothfish</name>
    <name type="synonym">Dissostichus amissus</name>
    <dbReference type="NCBI Taxonomy" id="100907"/>
    <lineage>
        <taxon>Eukaryota</taxon>
        <taxon>Metazoa</taxon>
        <taxon>Chordata</taxon>
        <taxon>Craniata</taxon>
        <taxon>Vertebrata</taxon>
        <taxon>Euteleostomi</taxon>
        <taxon>Actinopterygii</taxon>
        <taxon>Neopterygii</taxon>
        <taxon>Teleostei</taxon>
        <taxon>Neoteleostei</taxon>
        <taxon>Acanthomorphata</taxon>
        <taxon>Eupercaria</taxon>
        <taxon>Perciformes</taxon>
        <taxon>Notothenioidei</taxon>
        <taxon>Nototheniidae</taxon>
        <taxon>Dissostichus</taxon>
    </lineage>
</organism>
<keyword evidence="2" id="KW-0689">Ribosomal protein</keyword>
<sequence length="77" mass="8249">MPKSQLKKSNHDKVPGKHAVNNKSLVEESGACGSASFSQRDTKGQREEGNMANLDVILRELSFAKKTASSCGTSGRI</sequence>
<comment type="caution">
    <text evidence="2">The sequence shown here is derived from an EMBL/GenBank/DDBJ whole genome shotgun (WGS) entry which is preliminary data.</text>
</comment>
<feature type="compositionally biased region" description="Basic and acidic residues" evidence="1">
    <location>
        <begin position="40"/>
        <end position="49"/>
    </location>
</feature>
<keyword evidence="3" id="KW-1185">Reference proteome</keyword>
<evidence type="ECO:0000256" key="1">
    <source>
        <dbReference type="SAM" id="MobiDB-lite"/>
    </source>
</evidence>
<dbReference type="GO" id="GO:0005840">
    <property type="term" value="C:ribosome"/>
    <property type="evidence" value="ECO:0007669"/>
    <property type="project" value="UniProtKB-KW"/>
</dbReference>
<protein>
    <submittedName>
        <fullName evidence="2">50S ribosomal protein L3</fullName>
    </submittedName>
</protein>
<reference evidence="2" key="1">
    <citation type="submission" date="2023-04" db="EMBL/GenBank/DDBJ databases">
        <title>Chromosome-level genome of Chaenocephalus aceratus.</title>
        <authorList>
            <person name="Park H."/>
        </authorList>
    </citation>
    <scope>NUCLEOTIDE SEQUENCE</scope>
    <source>
        <strain evidence="2">DE</strain>
        <tissue evidence="2">Muscle</tissue>
    </source>
</reference>
<gene>
    <name evidence="2" type="ORF">KUDE01_026511</name>
</gene>
<feature type="region of interest" description="Disordered" evidence="1">
    <location>
        <begin position="1"/>
        <end position="49"/>
    </location>
</feature>